<organism evidence="1 2">
    <name type="scientific">Bacillus phage SalinJah</name>
    <dbReference type="NCBI Taxonomy" id="1837830"/>
    <lineage>
        <taxon>Viruses</taxon>
        <taxon>Duplodnaviria</taxon>
        <taxon>Heunggongvirae</taxon>
        <taxon>Uroviricota</taxon>
        <taxon>Caudoviricetes</taxon>
        <taxon>Herelleviridae</taxon>
        <taxon>Bastillevirinae</taxon>
        <taxon>Wphvirus</taxon>
        <taxon>Wphvirus BPS13</taxon>
    </lineage>
</organism>
<gene>
    <name evidence="1" type="ORF">SALINJAH_70</name>
</gene>
<protein>
    <submittedName>
        <fullName evidence="1">Endolysin</fullName>
    </submittedName>
</protein>
<name>A0A173GBL9_9CAUD</name>
<evidence type="ECO:0000313" key="2">
    <source>
        <dbReference type="Proteomes" id="UP000203219"/>
    </source>
</evidence>
<dbReference type="KEGG" id="vg:29059991"/>
<reference evidence="2" key="1">
    <citation type="submission" date="2016-04" db="EMBL/GenBank/DDBJ databases">
        <authorList>
            <person name="Adebesin M.O."/>
            <person name="Ahama K."/>
            <person name="Alekasir E.M."/>
            <person name="Ali S."/>
            <person name="Aligholizadeh E."/>
            <person name="Allison J.M."/>
            <person name="Alzaher A."/>
            <person name="Andaya C.D."/>
            <person name="Asfaw S."/>
            <person name="Bansal N."/>
            <person name="Beauchard M.A."/>
            <person name="Betancourt K.A."/>
            <person name="Bhatia B."/>
            <person name="Boretti N.A."/>
            <person name="Brondi J.N."/>
            <person name="Byrd C.E."/>
            <person name="Cao A."/>
            <person name="Cardosa E.A."/>
            <person name="Carter A."/>
            <person name="Chen S."/>
            <person name="Chen Y."/>
            <person name="Clara V.K."/>
            <person name="Cobuzzi M."/>
            <person name="Conn O.L."/>
            <person name="Crosby I.A."/>
            <person name="Daly S.B."/>
            <person name="Depaz I.X."/>
            <person name="Dhaurali S."/>
            <person name="Dowdy K.M."/>
            <person name="Edokobi N.B."/>
            <person name="Ekanayake A.B."/>
            <person name="Ekekwe S.O."/>
            <person name="Emond M.A."/>
            <person name="Endres L."/>
            <person name="Eng S."/>
            <person name="Felkoski S.A."/>
            <person name="Gant C.D."/>
            <person name="Gaskin B."/>
            <person name="Gondal S."/>
            <person name="Gutmann J."/>
            <person name="Ha T.-A."/>
            <person name="Habteyes H."/>
            <person name="Hariri O."/>
            <person name="Healey R.M."/>
            <person name="Heins J.L."/>
            <person name="Henderson A.L."/>
            <person name="Hernandez F.M."/>
            <person name="Hoang P.T."/>
            <person name="Hope K.T."/>
            <person name="Husna A."/>
            <person name="Hussain A."/>
            <person name="Imani O."/>
            <person name="Jackson N.L."/>
            <person name="Jacob V.M."/>
            <person name="Kang C."/>
            <person name="Kantov R.M."/>
            <person name="Kavuru S."/>
            <person name="Kerr M.S."/>
            <person name="Khan O.A."/>
            <person name="Khan T.M."/>
            <person name="King T."/>
            <person name="Kulkarni R."/>
            <person name="Li A."/>
            <person name="Maczka C."/>
            <person name="Maisonet E."/>
            <person name="Majethia P.M."/>
            <person name="Malik D.A."/>
            <person name="Mariam A."/>
            <person name="Marquess E.B."/>
            <person name="Mattison J."/>
            <person name="Mcdonald N."/>
            <person name="Mehr S."/>
            <person name="Mengers S.R."/>
            <person name="Michaels D.P."/>
            <person name="Mondal S."/>
            <person name="Monney D.B."/>
            <person name="Nakhleh S.I."/>
            <person name="Ndubuizu N.C."/>
            <person name="Nguyen A.H."/>
            <person name="Nguyen K.M."/>
            <person name="Nguyen M.T."/>
            <person name="Nicholas M.L."/>
            <person name="Nimalan J.P."/>
            <person name="O'Connell R.A."/>
            <person name="Odoi E."/>
            <person name="Ojo L."/>
            <person name="Okoye A.E."/>
            <person name="Olateru-Olagbegi O."/>
            <person name="Osei K.V."/>
            <person name="Osei-Tutu A."/>
            <person name="Palilla A.M."/>
            <person name="Pancholi S."/>
            <person name="Park J.H."/>
            <person name="Patel K."/>
            <person name="Patel P."/>
            <person name="Pennington E."/>
            <person name="Peterson R.E."/>
            <person name="Pon J."/>
            <person name="Pourkarim H."/>
            <person name="Reed M.L."/>
            <person name="Rottman V."/>
            <person name="Salazar J."/>
            <person name="Samet S."/>
            <person name="Sendze O."/>
            <person name="Stelmack M.A."/>
            <person name="Stinnett R."/>
            <person name="Tchouaga A.L."/>
            <person name="Thompson E.M."/>
            <person name="Tran N.G."/>
            <person name="Truong T."/>
            <person name="Udo J.A."/>
            <person name="Verona L.T."/>
            <person name="Vu T.-Q."/>
            <person name="Wade J."/>
            <person name="Wang N.Q."/>
            <person name="Waters Z.M."/>
            <person name="Wellman R.J."/>
            <person name="Woldegabreal S."/>
            <person name="Yee A.C."/>
            <person name="Yirefu M."/>
            <person name="Zahangir S."/>
            <person name="Zhai Y."/>
            <person name="Devine C.L."/>
            <person name="Liao K."/>
            <person name="Prasad P.K."/>
            <person name="Ruthenberg K.J."/>
            <person name="Shonk J.A."/>
            <person name="Way M."/>
            <person name="Yousufi H.K."/>
            <person name="Cao L."/>
            <person name="Fox J."/>
            <person name="Hobbs E."/>
            <person name="Kilic S."/>
            <person name="Nunn R."/>
            <person name="Patel R."/>
            <person name="Rubenstein M."/>
            <person name="Cresawn S.G."/>
            <person name="Russell D.A."/>
            <person name="Pope W.H."/>
            <person name="Jacobs-Sera D."/>
            <person name="Hendrix R.W."/>
            <person name="Hatfull G.F."/>
            <person name="Erill I."/>
            <person name="Caruso S.M."/>
        </authorList>
    </citation>
    <scope>NUCLEOTIDE SEQUENCE [LARGE SCALE GENOMIC DNA]</scope>
</reference>
<proteinExistence type="predicted"/>
<dbReference type="GeneID" id="29059991"/>
<sequence>MSRLVRDEMYYNMYIPEGDAGKGNDVDLTDYYKKPEVDLLLEKKADSATMTTELGKKANTTDMTSALGKKADTTTMTTELGKKANTTDMTTALGNKADKNNVYTRGEVDNLLKALSDRIALLEAK</sequence>
<dbReference type="EMBL" id="KX011169">
    <property type="protein sequence ID" value="ANH50712.1"/>
    <property type="molecule type" value="Genomic_DNA"/>
</dbReference>
<accession>A0A173GBL9</accession>
<dbReference type="Proteomes" id="UP000203219">
    <property type="component" value="Segment"/>
</dbReference>
<evidence type="ECO:0000313" key="1">
    <source>
        <dbReference type="EMBL" id="ANH50712.1"/>
    </source>
</evidence>
<dbReference type="RefSeq" id="YP_009282024.1">
    <property type="nucleotide sequence ID" value="NC_031034.1"/>
</dbReference>